<comment type="caution">
    <text evidence="14">The sequence shown here is derived from an EMBL/GenBank/DDBJ whole genome shotgun (WGS) entry which is preliminary data.</text>
</comment>
<dbReference type="InterPro" id="IPR011527">
    <property type="entry name" value="ABC1_TM_dom"/>
</dbReference>
<dbReference type="OrthoDB" id="9802264at2"/>
<dbReference type="Pfam" id="PF00005">
    <property type="entry name" value="ABC_tran"/>
    <property type="match status" value="1"/>
</dbReference>
<dbReference type="InterPro" id="IPR014223">
    <property type="entry name" value="ABC_CydC/D"/>
</dbReference>
<keyword evidence="7" id="KW-0788">Thiol protease</keyword>
<dbReference type="InterPro" id="IPR003439">
    <property type="entry name" value="ABC_transporter-like_ATP-bd"/>
</dbReference>
<keyword evidence="4" id="KW-0645">Protease</keyword>
<evidence type="ECO:0000256" key="7">
    <source>
        <dbReference type="ARBA" id="ARBA00022807"/>
    </source>
</evidence>
<dbReference type="SUPFAM" id="SSF90123">
    <property type="entry name" value="ABC transporter transmembrane region"/>
    <property type="match status" value="1"/>
</dbReference>
<dbReference type="PATRIC" id="fig|1045004.4.peg.1373"/>
<keyword evidence="3" id="KW-1003">Cell membrane</keyword>
<feature type="domain" description="ABC transmembrane type-1" evidence="13">
    <location>
        <begin position="31"/>
        <end position="296"/>
    </location>
</feature>
<feature type="transmembrane region" description="Helical" evidence="11">
    <location>
        <begin position="141"/>
        <end position="164"/>
    </location>
</feature>
<evidence type="ECO:0000256" key="10">
    <source>
        <dbReference type="ARBA" id="ARBA00023136"/>
    </source>
</evidence>
<dbReference type="AlphaFoldDB" id="G9WFV8"/>
<evidence type="ECO:0000259" key="12">
    <source>
        <dbReference type="PROSITE" id="PS50893"/>
    </source>
</evidence>
<organism evidence="14 15">
    <name type="scientific">Oenococcus kitaharae DSM 17330</name>
    <dbReference type="NCBI Taxonomy" id="1045004"/>
    <lineage>
        <taxon>Bacteria</taxon>
        <taxon>Bacillati</taxon>
        <taxon>Bacillota</taxon>
        <taxon>Bacilli</taxon>
        <taxon>Lactobacillales</taxon>
        <taxon>Lactobacillaceae</taxon>
        <taxon>Oenococcus</taxon>
    </lineage>
</organism>
<name>G9WFV8_9LACO</name>
<dbReference type="GO" id="GO:0005524">
    <property type="term" value="F:ATP binding"/>
    <property type="evidence" value="ECO:0007669"/>
    <property type="project" value="UniProtKB-KW"/>
</dbReference>
<dbReference type="InterPro" id="IPR039421">
    <property type="entry name" value="Type_1_exporter"/>
</dbReference>
<feature type="transmembrane region" description="Helical" evidence="11">
    <location>
        <begin position="257"/>
        <end position="275"/>
    </location>
</feature>
<dbReference type="PANTHER" id="PTHR43394">
    <property type="entry name" value="ATP-DEPENDENT PERMEASE MDL1, MITOCHONDRIAL"/>
    <property type="match status" value="1"/>
</dbReference>
<dbReference type="FunFam" id="3.40.50.300:FF:000299">
    <property type="entry name" value="ABC transporter ATP-binding protein/permease"/>
    <property type="match status" value="1"/>
</dbReference>
<keyword evidence="2" id="KW-0813">Transport</keyword>
<reference evidence="14 15" key="1">
    <citation type="journal article" date="2012" name="PLoS ONE">
        <title>Functional divergence in the genus oenococcus as predicted by genome sequencing of the newly-described species, Oenococcus kitaharae.</title>
        <authorList>
            <person name="Borneman A.R."/>
            <person name="McCarthy J.M."/>
            <person name="Chambers P.J."/>
            <person name="Bartowsky E.J."/>
        </authorList>
    </citation>
    <scope>NUCLEOTIDE SEQUENCE [LARGE SCALE GENOMIC DNA]</scope>
    <source>
        <strain evidence="15">DSM17330</strain>
    </source>
</reference>
<evidence type="ECO:0000259" key="13">
    <source>
        <dbReference type="PROSITE" id="PS50929"/>
    </source>
</evidence>
<dbReference type="EMBL" id="AFVZ01000001">
    <property type="protein sequence ID" value="EHN59481.1"/>
    <property type="molecule type" value="Genomic_DNA"/>
</dbReference>
<dbReference type="NCBIfam" id="TIGR02868">
    <property type="entry name" value="CydC"/>
    <property type="match status" value="1"/>
</dbReference>
<dbReference type="Gene3D" id="3.40.50.300">
    <property type="entry name" value="P-loop containing nucleotide triphosphate hydrolases"/>
    <property type="match status" value="1"/>
</dbReference>
<dbReference type="HOGENOM" id="CLU_000604_84_9_9"/>
<dbReference type="SUPFAM" id="SSF52540">
    <property type="entry name" value="P-loop containing nucleoside triphosphate hydrolases"/>
    <property type="match status" value="1"/>
</dbReference>
<evidence type="ECO:0000256" key="6">
    <source>
        <dbReference type="ARBA" id="ARBA00022741"/>
    </source>
</evidence>
<protein>
    <submittedName>
        <fullName evidence="14">Transport ATP-binding protein CydC</fullName>
    </submittedName>
</protein>
<dbReference type="GO" id="GO:0006508">
    <property type="term" value="P:proteolysis"/>
    <property type="evidence" value="ECO:0007669"/>
    <property type="project" value="UniProtKB-KW"/>
</dbReference>
<dbReference type="PROSITE" id="PS00211">
    <property type="entry name" value="ABC_TRANSPORTER_1"/>
    <property type="match status" value="1"/>
</dbReference>
<keyword evidence="15" id="KW-1185">Reference proteome</keyword>
<evidence type="ECO:0000256" key="8">
    <source>
        <dbReference type="ARBA" id="ARBA00022840"/>
    </source>
</evidence>
<evidence type="ECO:0000256" key="9">
    <source>
        <dbReference type="ARBA" id="ARBA00022989"/>
    </source>
</evidence>
<dbReference type="PROSITE" id="PS50929">
    <property type="entry name" value="ABC_TM1F"/>
    <property type="match status" value="1"/>
</dbReference>
<feature type="domain" description="ABC transporter" evidence="12">
    <location>
        <begin position="346"/>
        <end position="580"/>
    </location>
</feature>
<accession>G9WFV8</accession>
<dbReference type="GO" id="GO:0008234">
    <property type="term" value="F:cysteine-type peptidase activity"/>
    <property type="evidence" value="ECO:0007669"/>
    <property type="project" value="UniProtKB-KW"/>
</dbReference>
<dbReference type="RefSeq" id="WP_007746425.1">
    <property type="nucleotide sequence ID" value="NZ_CM001398.1"/>
</dbReference>
<keyword evidence="8 14" id="KW-0067">ATP-binding</keyword>
<evidence type="ECO:0000256" key="1">
    <source>
        <dbReference type="ARBA" id="ARBA00004651"/>
    </source>
</evidence>
<dbReference type="STRING" id="336988.NT96_00630"/>
<dbReference type="SMART" id="SM00382">
    <property type="entry name" value="AAA"/>
    <property type="match status" value="1"/>
</dbReference>
<proteinExistence type="predicted"/>
<gene>
    <name evidence="14" type="ORF">OKIT_1398</name>
</gene>
<evidence type="ECO:0000313" key="15">
    <source>
        <dbReference type="Proteomes" id="UP000004959"/>
    </source>
</evidence>
<feature type="transmembrane region" description="Helical" evidence="11">
    <location>
        <begin position="170"/>
        <end position="194"/>
    </location>
</feature>
<dbReference type="GO" id="GO:0016887">
    <property type="term" value="F:ATP hydrolysis activity"/>
    <property type="evidence" value="ECO:0007669"/>
    <property type="project" value="InterPro"/>
</dbReference>
<evidence type="ECO:0000313" key="14">
    <source>
        <dbReference type="EMBL" id="EHN59481.1"/>
    </source>
</evidence>
<keyword evidence="10 11" id="KW-0472">Membrane</keyword>
<dbReference type="Pfam" id="PF00664">
    <property type="entry name" value="ABC_membrane"/>
    <property type="match status" value="1"/>
</dbReference>
<keyword evidence="9 11" id="KW-1133">Transmembrane helix</keyword>
<evidence type="ECO:0000256" key="4">
    <source>
        <dbReference type="ARBA" id="ARBA00022670"/>
    </source>
</evidence>
<dbReference type="Gene3D" id="1.20.1560.10">
    <property type="entry name" value="ABC transporter type 1, transmembrane domain"/>
    <property type="match status" value="1"/>
</dbReference>
<comment type="subcellular location">
    <subcellularLocation>
        <location evidence="1">Cell membrane</location>
        <topology evidence="1">Multi-pass membrane protein</topology>
    </subcellularLocation>
</comment>
<keyword evidence="7" id="KW-0378">Hydrolase</keyword>
<evidence type="ECO:0000256" key="3">
    <source>
        <dbReference type="ARBA" id="ARBA00022475"/>
    </source>
</evidence>
<evidence type="ECO:0000256" key="5">
    <source>
        <dbReference type="ARBA" id="ARBA00022692"/>
    </source>
</evidence>
<dbReference type="PROSITE" id="PS50893">
    <property type="entry name" value="ABC_TRANSPORTER_2"/>
    <property type="match status" value="1"/>
</dbReference>
<evidence type="ECO:0000256" key="11">
    <source>
        <dbReference type="SAM" id="Phobius"/>
    </source>
</evidence>
<dbReference type="eggNOG" id="COG4987">
    <property type="taxonomic scope" value="Bacteria"/>
</dbReference>
<sequence length="585" mass="66429">MRQRISKTMRLLKQDHWFIQYLKKDRLRLGLLLLIALMTIFCAMALMFTSGFLISKSARHPYNLFVVYVPVVLTRAFGIGRPVFKYFERLESHDWVLRIVSKLRADLYSRLERQGSFLSRHFQTGRLLGLFADDLDHLENFYLRTIFPISIAYLLFFLLAAVMAVVDWRWAILVVCLMLIVLLLLPVVALSLAWEKDQHEKSLTKKQYQDSAEALFGLTDWQISGHRADFLQTVGQGNQQLSRIKNSNDQHQNNMRLLSELFFALAALTLLFWSSQHLTNSQNAANFAASVILAFFPLMDTFVPVIKAAADLPLYFSSLNSLNQLSRQTMLPAAVTQSNKSHFDKICFQNVSFTYGDEKNPLLDHFSLTINRGEKIAILGPSGEGKTTLLQLLIGDLQADQGEISFDEVPVDQLQQKRAANFAYLNQAPFIFNSTILNNVRLGNEQADDQQVVKALNQAGLTDLIQQLPAGIETQVGESGHLLSGGQRQRIALARILLKDAPILLLDEPTLGLDPVTEHSLMQTIFRNQKDKTMFWITHHLAGLEKVDRIIFLEKGKAAMSGSPRSLYETEPRFKKLYDLDLGRI</sequence>
<dbReference type="InterPro" id="IPR017871">
    <property type="entry name" value="ABC_transporter-like_CS"/>
</dbReference>
<dbReference type="InterPro" id="IPR003593">
    <property type="entry name" value="AAA+_ATPase"/>
</dbReference>
<feature type="transmembrane region" description="Helical" evidence="11">
    <location>
        <begin position="29"/>
        <end position="53"/>
    </location>
</feature>
<dbReference type="GO" id="GO:0015421">
    <property type="term" value="F:ABC-type oligopeptide transporter activity"/>
    <property type="evidence" value="ECO:0007669"/>
    <property type="project" value="TreeGrafter"/>
</dbReference>
<dbReference type="Proteomes" id="UP000004959">
    <property type="component" value="Chromosome"/>
</dbReference>
<feature type="transmembrane region" description="Helical" evidence="11">
    <location>
        <begin position="65"/>
        <end position="84"/>
    </location>
</feature>
<keyword evidence="5 11" id="KW-0812">Transmembrane</keyword>
<dbReference type="GO" id="GO:0045454">
    <property type="term" value="P:cell redox homeostasis"/>
    <property type="evidence" value="ECO:0007669"/>
    <property type="project" value="InterPro"/>
</dbReference>
<dbReference type="InterPro" id="IPR027417">
    <property type="entry name" value="P-loop_NTPase"/>
</dbReference>
<dbReference type="PANTHER" id="PTHR43394:SF1">
    <property type="entry name" value="ATP-BINDING CASSETTE SUB-FAMILY B MEMBER 10, MITOCHONDRIAL"/>
    <property type="match status" value="1"/>
</dbReference>
<dbReference type="GO" id="GO:0034775">
    <property type="term" value="P:glutathione transmembrane transport"/>
    <property type="evidence" value="ECO:0007669"/>
    <property type="project" value="InterPro"/>
</dbReference>
<dbReference type="GO" id="GO:0005886">
    <property type="term" value="C:plasma membrane"/>
    <property type="evidence" value="ECO:0007669"/>
    <property type="project" value="UniProtKB-SubCell"/>
</dbReference>
<feature type="transmembrane region" description="Helical" evidence="11">
    <location>
        <begin position="287"/>
        <end position="306"/>
    </location>
</feature>
<evidence type="ECO:0000256" key="2">
    <source>
        <dbReference type="ARBA" id="ARBA00022448"/>
    </source>
</evidence>
<keyword evidence="6" id="KW-0547">Nucleotide-binding</keyword>
<dbReference type="InterPro" id="IPR036640">
    <property type="entry name" value="ABC1_TM_sf"/>
</dbReference>